<gene>
    <name evidence="2" type="ORF">KIN20_033393</name>
</gene>
<dbReference type="Proteomes" id="UP001196413">
    <property type="component" value="Unassembled WGS sequence"/>
</dbReference>
<dbReference type="AlphaFoldDB" id="A0AAD5R7Z8"/>
<organism evidence="2 3">
    <name type="scientific">Parelaphostrongylus tenuis</name>
    <name type="common">Meningeal worm</name>
    <dbReference type="NCBI Taxonomy" id="148309"/>
    <lineage>
        <taxon>Eukaryota</taxon>
        <taxon>Metazoa</taxon>
        <taxon>Ecdysozoa</taxon>
        <taxon>Nematoda</taxon>
        <taxon>Chromadorea</taxon>
        <taxon>Rhabditida</taxon>
        <taxon>Rhabditina</taxon>
        <taxon>Rhabditomorpha</taxon>
        <taxon>Strongyloidea</taxon>
        <taxon>Metastrongylidae</taxon>
        <taxon>Parelaphostrongylus</taxon>
    </lineage>
</organism>
<comment type="caution">
    <text evidence="2">The sequence shown here is derived from an EMBL/GenBank/DDBJ whole genome shotgun (WGS) entry which is preliminary data.</text>
</comment>
<proteinExistence type="predicted"/>
<sequence length="204" mass="23263">MRANDGRQAGERWAAYGRMMGGMQANGGGTRANNGGTRANDGRYAGETATRANDGRRAGERRATFGRTICGDNECRVIGDDKQGDTRDKSTPDEAMLDKHGDKDALRRLSIPDRKSIRKNDLKNDLNRRDRMMSENERIIEPTHPKFFYWNSVGDGQRQTDGRVGQQRVIDCFTQFLRRKVDFSDYLVNYPYSHDAFLFPRMDV</sequence>
<protein>
    <submittedName>
        <fullName evidence="2">Uncharacterized protein</fullName>
    </submittedName>
</protein>
<dbReference type="EMBL" id="JAHQIW010006983">
    <property type="protein sequence ID" value="KAJ1371440.1"/>
    <property type="molecule type" value="Genomic_DNA"/>
</dbReference>
<feature type="region of interest" description="Disordered" evidence="1">
    <location>
        <begin position="77"/>
        <end position="101"/>
    </location>
</feature>
<accession>A0AAD5R7Z8</accession>
<reference evidence="2" key="1">
    <citation type="submission" date="2021-06" db="EMBL/GenBank/DDBJ databases">
        <title>Parelaphostrongylus tenuis whole genome reference sequence.</title>
        <authorList>
            <person name="Garwood T.J."/>
            <person name="Larsen P.A."/>
            <person name="Fountain-Jones N.M."/>
            <person name="Garbe J.R."/>
            <person name="Macchietto M.G."/>
            <person name="Kania S.A."/>
            <person name="Gerhold R.W."/>
            <person name="Richards J.E."/>
            <person name="Wolf T.M."/>
        </authorList>
    </citation>
    <scope>NUCLEOTIDE SEQUENCE</scope>
    <source>
        <strain evidence="2">MNPRO001-30</strain>
        <tissue evidence="2">Meninges</tissue>
    </source>
</reference>
<evidence type="ECO:0000313" key="2">
    <source>
        <dbReference type="EMBL" id="KAJ1371440.1"/>
    </source>
</evidence>
<keyword evidence="3" id="KW-1185">Reference proteome</keyword>
<feature type="region of interest" description="Disordered" evidence="1">
    <location>
        <begin position="26"/>
        <end position="60"/>
    </location>
</feature>
<evidence type="ECO:0000313" key="3">
    <source>
        <dbReference type="Proteomes" id="UP001196413"/>
    </source>
</evidence>
<name>A0AAD5R7Z8_PARTN</name>
<evidence type="ECO:0000256" key="1">
    <source>
        <dbReference type="SAM" id="MobiDB-lite"/>
    </source>
</evidence>